<dbReference type="AlphaFoldDB" id="Q5P000"/>
<keyword evidence="2 6" id="KW-0436">Ligase</keyword>
<dbReference type="GO" id="GO:0005886">
    <property type="term" value="C:plasma membrane"/>
    <property type="evidence" value="ECO:0007669"/>
    <property type="project" value="TreeGrafter"/>
</dbReference>
<dbReference type="EMBL" id="CR555306">
    <property type="protein sequence ID" value="CAI09364.1"/>
    <property type="molecule type" value="Genomic_DNA"/>
</dbReference>
<feature type="domain" description="Phospholipid/glycerol acyltransferase" evidence="5">
    <location>
        <begin position="692"/>
        <end position="806"/>
    </location>
</feature>
<evidence type="ECO:0000313" key="6">
    <source>
        <dbReference type="EMBL" id="CAI09364.1"/>
    </source>
</evidence>
<dbReference type="InterPro" id="IPR000873">
    <property type="entry name" value="AMP-dep_synth/lig_dom"/>
</dbReference>
<dbReference type="InterPro" id="IPR002123">
    <property type="entry name" value="Plipid/glycerol_acylTrfase"/>
</dbReference>
<keyword evidence="4" id="KW-1133">Transmembrane helix</keyword>
<dbReference type="eggNOG" id="COG0318">
    <property type="taxonomic scope" value="Bacteria"/>
</dbReference>
<dbReference type="KEGG" id="eba:ebA5705"/>
<feature type="region of interest" description="Disordered" evidence="3">
    <location>
        <begin position="22"/>
        <end position="44"/>
    </location>
</feature>
<dbReference type="PROSITE" id="PS00455">
    <property type="entry name" value="AMP_BINDING"/>
    <property type="match status" value="1"/>
</dbReference>
<dbReference type="eggNOG" id="COG0204">
    <property type="taxonomic scope" value="Bacteria"/>
</dbReference>
<keyword evidence="4" id="KW-0812">Transmembrane</keyword>
<dbReference type="SUPFAM" id="SSF69593">
    <property type="entry name" value="Glycerol-3-phosphate (1)-acyltransferase"/>
    <property type="match status" value="1"/>
</dbReference>
<dbReference type="Proteomes" id="UP000006552">
    <property type="component" value="Chromosome"/>
</dbReference>
<dbReference type="GO" id="GO:0070566">
    <property type="term" value="F:adenylyltransferase activity"/>
    <property type="evidence" value="ECO:0007669"/>
    <property type="project" value="TreeGrafter"/>
</dbReference>
<dbReference type="InterPro" id="IPR020845">
    <property type="entry name" value="AMP-binding_CS"/>
</dbReference>
<name>Q5P000_AROAE</name>
<evidence type="ECO:0000256" key="1">
    <source>
        <dbReference type="ARBA" id="ARBA00006432"/>
    </source>
</evidence>
<keyword evidence="7" id="KW-1185">Reference proteome</keyword>
<dbReference type="SUPFAM" id="SSF56801">
    <property type="entry name" value="Acetyl-CoA synthetase-like"/>
    <property type="match status" value="1"/>
</dbReference>
<dbReference type="STRING" id="76114.ebA5705"/>
<gene>
    <name evidence="6" type="ORF">ebA5705</name>
</gene>
<dbReference type="InterPro" id="IPR040097">
    <property type="entry name" value="FAAL/FAAC"/>
</dbReference>
<dbReference type="CDD" id="cd07989">
    <property type="entry name" value="LPLAT_AGPAT-like"/>
    <property type="match status" value="1"/>
</dbReference>
<dbReference type="GO" id="GO:0071766">
    <property type="term" value="P:Actinobacterium-type cell wall biogenesis"/>
    <property type="evidence" value="ECO:0007669"/>
    <property type="project" value="UniProtKB-ARBA"/>
</dbReference>
<dbReference type="GO" id="GO:0006633">
    <property type="term" value="P:fatty acid biosynthetic process"/>
    <property type="evidence" value="ECO:0007669"/>
    <property type="project" value="TreeGrafter"/>
</dbReference>
<accession>Q5P000</accession>
<dbReference type="GO" id="GO:0016746">
    <property type="term" value="F:acyltransferase activity"/>
    <property type="evidence" value="ECO:0007669"/>
    <property type="project" value="InterPro"/>
</dbReference>
<dbReference type="SMART" id="SM00563">
    <property type="entry name" value="PlsC"/>
    <property type="match status" value="1"/>
</dbReference>
<dbReference type="InterPro" id="IPR042099">
    <property type="entry name" value="ANL_N_sf"/>
</dbReference>
<feature type="transmembrane region" description="Helical" evidence="4">
    <location>
        <begin position="634"/>
        <end position="654"/>
    </location>
</feature>
<evidence type="ECO:0000256" key="3">
    <source>
        <dbReference type="SAM" id="MobiDB-lite"/>
    </source>
</evidence>
<comment type="similarity">
    <text evidence="1">Belongs to the ATP-dependent AMP-binding enzyme family.</text>
</comment>
<dbReference type="PANTHER" id="PTHR22754">
    <property type="entry name" value="DISCO-INTERACTING PROTEIN 2 DIP2 -RELATED"/>
    <property type="match status" value="1"/>
</dbReference>
<evidence type="ECO:0000256" key="4">
    <source>
        <dbReference type="SAM" id="Phobius"/>
    </source>
</evidence>
<dbReference type="Gene3D" id="3.40.50.12780">
    <property type="entry name" value="N-terminal domain of ligase-like"/>
    <property type="match status" value="1"/>
</dbReference>
<dbReference type="Pfam" id="PF01553">
    <property type="entry name" value="Acyltransferase"/>
    <property type="match status" value="1"/>
</dbReference>
<dbReference type="CDD" id="cd05931">
    <property type="entry name" value="FAAL"/>
    <property type="match status" value="1"/>
</dbReference>
<organism evidence="6 7">
    <name type="scientific">Aromatoleum aromaticum (strain DSM 19018 / LMG 30748 / EbN1)</name>
    <name type="common">Azoarcus sp. (strain EbN1)</name>
    <dbReference type="NCBI Taxonomy" id="76114"/>
    <lineage>
        <taxon>Bacteria</taxon>
        <taxon>Pseudomonadati</taxon>
        <taxon>Pseudomonadota</taxon>
        <taxon>Betaproteobacteria</taxon>
        <taxon>Rhodocyclales</taxon>
        <taxon>Rhodocyclaceae</taxon>
        <taxon>Aromatoleum</taxon>
    </lineage>
</organism>
<evidence type="ECO:0000313" key="7">
    <source>
        <dbReference type="Proteomes" id="UP000006552"/>
    </source>
</evidence>
<dbReference type="PANTHER" id="PTHR22754:SF32">
    <property type="entry name" value="DISCO-INTERACTING PROTEIN 2"/>
    <property type="match status" value="1"/>
</dbReference>
<sequence length="831" mass="89174">MLGDAETVRDLIRALEQVGLGAAPAEAPHAQQPQPGRAEGRPDSAADLVEALQWQVGRNPDRDHVLFYRGDAEQAGEPERLGYAALAADATRIAGGLVRRGVVPDQCVALMLPSGLDFFRCFFGVLFAGAIPVPMYPPARASQIEDHLRRQAGILRNCEAPVLVAFMRPLLRVLGGLAPSLRHIVTAEELADAPDATPLPARSEAALVQYTSGSTGDPKGVTLSHANLLANIRAYGRVLNVSSTDVCVSWLPLYHDMGLIGAWLGSLYHACPLVLMSPLDFLARPECWLWAIHRHRGTITAAPNFAFELCVKRLGDRDLAGLDLASWQIAMNGAEPVSAGTLERFADAFGRYGLRREILAPVYGLAECSLALTMTPPGRGMRTDRIERAAMTHAGRRSPAGGDTPSVDVVSCGLPLPGHEVRIVGADGRMLPERRIGQLEFRGPSATAGYFRNPAADAALFHDGWLDTGDFAYLVDGELYVTGRAKDMIIRGGRNFYPYELEQAVGELPGVRKGCVAAFGVPDAAPAGERLVVVAEMREKDAAARQALEQRIVAVSSDVLGLPADEVVLVPPHAVLKTSSGKIRRGAIREGYRHGTLGTGNRPRWVQVLRMAASGARARAGAAASGIAALVHGAWVWAWLAVLGGCAAVAVLLLPTLAQRWACCHALARLFGHLGGCPVEVSGLDSLPSGHCVFVANHASYVDGIILTAALPRPVAFVVKAELQRNRVLHVLLGRLGARFVERFDSRRSVEDARALGEAARKSPPLLFFAEGTIRREAGLLPFRLGAFQVAAQSNLPIVPLALMGTRDVLPSDSWLPRRGHRPRRRGRWGG</sequence>
<evidence type="ECO:0000256" key="2">
    <source>
        <dbReference type="ARBA" id="ARBA00022598"/>
    </source>
</evidence>
<keyword evidence="4" id="KW-0472">Membrane</keyword>
<dbReference type="HOGENOM" id="CLU_1599333_0_0_4"/>
<dbReference type="Gene3D" id="3.30.300.30">
    <property type="match status" value="1"/>
</dbReference>
<reference evidence="6 7" key="1">
    <citation type="journal article" date="2005" name="Arch. Microbiol.">
        <title>The genome sequence of an anaerobic aromatic-degrading denitrifying bacterium, strain EbN1.</title>
        <authorList>
            <person name="Rabus R."/>
            <person name="Kube M."/>
            <person name="Heider J."/>
            <person name="Beck A."/>
            <person name="Heitmann K."/>
            <person name="Widdel F."/>
            <person name="Reinhardt R."/>
        </authorList>
    </citation>
    <scope>NUCLEOTIDE SEQUENCE [LARGE SCALE GENOMIC DNA]</scope>
    <source>
        <strain evidence="6 7">EbN1</strain>
    </source>
</reference>
<evidence type="ECO:0000259" key="5">
    <source>
        <dbReference type="SMART" id="SM00563"/>
    </source>
</evidence>
<dbReference type="Pfam" id="PF00501">
    <property type="entry name" value="AMP-binding"/>
    <property type="match status" value="1"/>
</dbReference>
<proteinExistence type="inferred from homology"/>
<feature type="compositionally biased region" description="Low complexity" evidence="3">
    <location>
        <begin position="22"/>
        <end position="35"/>
    </location>
</feature>
<dbReference type="FunFam" id="3.40.50.12780:FF:000013">
    <property type="entry name" value="Long-chain-fatty-acid--AMP ligase FadD32"/>
    <property type="match status" value="1"/>
</dbReference>
<dbReference type="InterPro" id="IPR045851">
    <property type="entry name" value="AMP-bd_C_sf"/>
</dbReference>
<dbReference type="GO" id="GO:0016874">
    <property type="term" value="F:ligase activity"/>
    <property type="evidence" value="ECO:0007669"/>
    <property type="project" value="UniProtKB-KW"/>
</dbReference>
<protein>
    <submittedName>
        <fullName evidence="6">CoA ligase, AMP generating (Threes in different reading frames)</fullName>
    </submittedName>
</protein>